<dbReference type="EMBL" id="JACGCM010001165">
    <property type="protein sequence ID" value="KAF6160383.1"/>
    <property type="molecule type" value="Genomic_DNA"/>
</dbReference>
<protein>
    <submittedName>
        <fullName evidence="1">Uncharacterized protein</fullName>
    </submittedName>
</protein>
<dbReference type="OrthoDB" id="1695155at2759"/>
<sequence length="112" mass="13197">MRWGYEKPSAIQQRAVLPIIQGRDVIAQAQSDDEFRCYDVLILLPVITNVRRMVLNCIIGILIQDESDEMLNRGFKQHIYDIYRALRPELQVCPFTMDLMVLDDLVDYFFEK</sequence>
<comment type="caution">
    <text evidence="1">The sequence shown here is derived from an EMBL/GenBank/DDBJ whole genome shotgun (WGS) entry which is preliminary data.</text>
</comment>
<name>A0A7J7MZQ6_9MAGN</name>
<dbReference type="AlphaFoldDB" id="A0A7J7MZQ6"/>
<organism evidence="1 2">
    <name type="scientific">Kingdonia uniflora</name>
    <dbReference type="NCBI Taxonomy" id="39325"/>
    <lineage>
        <taxon>Eukaryota</taxon>
        <taxon>Viridiplantae</taxon>
        <taxon>Streptophyta</taxon>
        <taxon>Embryophyta</taxon>
        <taxon>Tracheophyta</taxon>
        <taxon>Spermatophyta</taxon>
        <taxon>Magnoliopsida</taxon>
        <taxon>Ranunculales</taxon>
        <taxon>Circaeasteraceae</taxon>
        <taxon>Kingdonia</taxon>
    </lineage>
</organism>
<proteinExistence type="predicted"/>
<keyword evidence="2" id="KW-1185">Reference proteome</keyword>
<dbReference type="InterPro" id="IPR027417">
    <property type="entry name" value="P-loop_NTPase"/>
</dbReference>
<gene>
    <name evidence="1" type="ORF">GIB67_019152</name>
</gene>
<reference evidence="1 2" key="1">
    <citation type="journal article" date="2020" name="IScience">
        <title>Genome Sequencing of the Endangered Kingdonia uniflora (Circaeasteraceae, Ranunculales) Reveals Potential Mechanisms of Evolutionary Specialization.</title>
        <authorList>
            <person name="Sun Y."/>
            <person name="Deng T."/>
            <person name="Zhang A."/>
            <person name="Moore M.J."/>
            <person name="Landis J.B."/>
            <person name="Lin N."/>
            <person name="Zhang H."/>
            <person name="Zhang X."/>
            <person name="Huang J."/>
            <person name="Zhang X."/>
            <person name="Sun H."/>
            <person name="Wang H."/>
        </authorList>
    </citation>
    <scope>NUCLEOTIDE SEQUENCE [LARGE SCALE GENOMIC DNA]</scope>
    <source>
        <strain evidence="1">TB1705</strain>
        <tissue evidence="1">Leaf</tissue>
    </source>
</reference>
<evidence type="ECO:0000313" key="2">
    <source>
        <dbReference type="Proteomes" id="UP000541444"/>
    </source>
</evidence>
<dbReference type="SUPFAM" id="SSF52540">
    <property type="entry name" value="P-loop containing nucleoside triphosphate hydrolases"/>
    <property type="match status" value="1"/>
</dbReference>
<dbReference type="Proteomes" id="UP000541444">
    <property type="component" value="Unassembled WGS sequence"/>
</dbReference>
<accession>A0A7J7MZQ6</accession>
<evidence type="ECO:0000313" key="1">
    <source>
        <dbReference type="EMBL" id="KAF6160383.1"/>
    </source>
</evidence>